<gene>
    <name evidence="3" type="ORF">JYK14_26565</name>
</gene>
<feature type="signal peptide" evidence="2">
    <location>
        <begin position="1"/>
        <end position="17"/>
    </location>
</feature>
<reference evidence="3 4" key="1">
    <citation type="submission" date="2021-12" db="EMBL/GenBank/DDBJ databases">
        <title>Siccirubricoccus leaddurans sp. nov., a high concentration Zn2+ tolerance bacterium.</title>
        <authorList>
            <person name="Cao Y."/>
        </authorList>
    </citation>
    <scope>NUCLEOTIDE SEQUENCE [LARGE SCALE GENOMIC DNA]</scope>
    <source>
        <strain evidence="3 4">KC 17139</strain>
    </source>
</reference>
<organism evidence="3 4">
    <name type="scientific">Siccirubricoccus soli</name>
    <dbReference type="NCBI Taxonomy" id="2899147"/>
    <lineage>
        <taxon>Bacteria</taxon>
        <taxon>Pseudomonadati</taxon>
        <taxon>Pseudomonadota</taxon>
        <taxon>Alphaproteobacteria</taxon>
        <taxon>Acetobacterales</taxon>
        <taxon>Roseomonadaceae</taxon>
        <taxon>Siccirubricoccus</taxon>
    </lineage>
</organism>
<keyword evidence="4" id="KW-1185">Reference proteome</keyword>
<dbReference type="RefSeq" id="WP_252956384.1">
    <property type="nucleotide sequence ID" value="NZ_JAFIRR010000218.1"/>
</dbReference>
<proteinExistence type="predicted"/>
<sequence length="115" mass="11978">MAALLVLLLLLAAPARAQEEPPACTPEREGMTACFAEKLCLCRFQPGGQLSGRPSGHRWDCGVLRPHCGVAPAGPPPSPVVPGYGGYPTPYGGEREGGYPGAYPRPAPGRISTPK</sequence>
<keyword evidence="2" id="KW-0732">Signal</keyword>
<accession>A0ABT1DCN4</accession>
<protein>
    <submittedName>
        <fullName evidence="3">Uncharacterized protein</fullName>
    </submittedName>
</protein>
<dbReference type="Proteomes" id="UP001523392">
    <property type="component" value="Unassembled WGS sequence"/>
</dbReference>
<feature type="region of interest" description="Disordered" evidence="1">
    <location>
        <begin position="79"/>
        <end position="115"/>
    </location>
</feature>
<feature type="compositionally biased region" description="Low complexity" evidence="1">
    <location>
        <begin position="101"/>
        <end position="115"/>
    </location>
</feature>
<name>A0ABT1DCN4_9PROT</name>
<evidence type="ECO:0000256" key="1">
    <source>
        <dbReference type="SAM" id="MobiDB-lite"/>
    </source>
</evidence>
<evidence type="ECO:0000313" key="3">
    <source>
        <dbReference type="EMBL" id="MCO6419703.1"/>
    </source>
</evidence>
<dbReference type="EMBL" id="JAFIRR010000218">
    <property type="protein sequence ID" value="MCO6419703.1"/>
    <property type="molecule type" value="Genomic_DNA"/>
</dbReference>
<evidence type="ECO:0000256" key="2">
    <source>
        <dbReference type="SAM" id="SignalP"/>
    </source>
</evidence>
<evidence type="ECO:0000313" key="4">
    <source>
        <dbReference type="Proteomes" id="UP001523392"/>
    </source>
</evidence>
<comment type="caution">
    <text evidence="3">The sequence shown here is derived from an EMBL/GenBank/DDBJ whole genome shotgun (WGS) entry which is preliminary data.</text>
</comment>
<feature type="chain" id="PRO_5046546302" evidence="2">
    <location>
        <begin position="18"/>
        <end position="115"/>
    </location>
</feature>